<evidence type="ECO:0000259" key="13">
    <source>
        <dbReference type="PROSITE" id="PS51295"/>
    </source>
</evidence>
<dbReference type="Pfam" id="PF01985">
    <property type="entry name" value="CRS1_YhbY"/>
    <property type="match status" value="4"/>
</dbReference>
<evidence type="ECO:0000256" key="3">
    <source>
        <dbReference type="ARBA" id="ARBA00022640"/>
    </source>
</evidence>
<dbReference type="AlphaFoldDB" id="A0AAN9N728"/>
<keyword evidence="7" id="KW-0809">Transit peptide</keyword>
<feature type="compositionally biased region" description="Polar residues" evidence="12">
    <location>
        <begin position="928"/>
        <end position="938"/>
    </location>
</feature>
<dbReference type="PANTHER" id="PTHR31846">
    <property type="entry name" value="CRS1 / YHBY (CRM) DOMAIN-CONTAINING PROTEIN"/>
    <property type="match status" value="1"/>
</dbReference>
<dbReference type="GO" id="GO:0009507">
    <property type="term" value="C:chloroplast"/>
    <property type="evidence" value="ECO:0007669"/>
    <property type="project" value="UniProtKB-SubCell"/>
</dbReference>
<feature type="region of interest" description="Disordered" evidence="12">
    <location>
        <begin position="995"/>
        <end position="1018"/>
    </location>
</feature>
<feature type="compositionally biased region" description="Polar residues" evidence="12">
    <location>
        <begin position="995"/>
        <end position="1007"/>
    </location>
</feature>
<feature type="compositionally biased region" description="Polar residues" evidence="12">
    <location>
        <begin position="814"/>
        <end position="830"/>
    </location>
</feature>
<feature type="coiled-coil region" evidence="11">
    <location>
        <begin position="671"/>
        <end position="717"/>
    </location>
</feature>
<feature type="domain" description="CRM" evidence="13">
    <location>
        <begin position="571"/>
        <end position="670"/>
    </location>
</feature>
<dbReference type="GO" id="GO:0006397">
    <property type="term" value="P:mRNA processing"/>
    <property type="evidence" value="ECO:0007669"/>
    <property type="project" value="UniProtKB-KW"/>
</dbReference>
<dbReference type="InterPro" id="IPR045278">
    <property type="entry name" value="CRS1/CFM2/CFM3"/>
</dbReference>
<keyword evidence="5" id="KW-0677">Repeat</keyword>
<sequence length="1195" mass="134382">MLLPATHFHFFYTFPLPSSSSSSSSSSHFFPFQFPKTKTKTKTKTKFLIRCSTTNYETRSRRSSAIEQIAEKLRSLGITEQPPSSSGGEIRVLFPHELPKQRGVGMFEPSWSTPLNPVPVPGSGIAVLSAREVARRRKRMEEELMRRKELVPTLAELSLPDSEIRRLTTLGFAARRKVRLAKAGVTERIVNVIHELWKRAEVVRIFCEEFCRFDMRRTHELLERKTGGLVVWRSGTKVILYRGTDYKYPNFLSDKVSRQDNTSDGASQLVNVDDKSFDKSESHVSESKSAACAAENSYVKAAKPALILGVGTPNKVRLQLPDEAELAEDTDCLLMGLGPRFTDWWGSDPLPVDADLLPAIVPGYRKPFRLLPYGVNPKLTADEMTTLKRLGRPLPSHFALGRNRNLQGLAAAIIKLWERCEIAKIAVKRGVQNTSSKIMAKELKHLTGGILLSRDREFFVLYRGKDYLPATMSSVIKKHRKFRMHGLKARNSSSAKVTPEQKGGTIECDSEVKVTKFQKDSKRRMLTKAELAIKRISIKLSMAIEKKAKVEKLLADLINAESPREQELDKEGITKEERYMLRRIGLMMKPFLLLGRRGIFDGTVENMHLHWKYRELVKIICNGSLEDVHQISLTLEAESGGILVAVERVRKGFAIIVYRGKNYSAPPCLRLQKLLNKRQALKRSKEAQRRESYKRGILMLEKKINELKLQMIEDKEADSKQIVEAWRFDTATDKQETFSNSINWNSPKEASVDNQQAIQERPVELIDSGEVNQGEQENSMSWKSPREASFDNQQAIQQQPVELTDSGEVHQGEQENSINWNSPTEASVDNQQTLQEQPIELIDGSGAHHGVPKHSINWNSPKEVSLENLQAIQKHPVELIHGCGARQDEPKNSISWNSPKEASVDNLLAIQDQPDELIDSSGAHQGEPENSTTWNSSIKASNGNLQAIQDKPVELIDGGGSRQEEPESWPSLIHKETQLDEMSDSVADTEHCISNSKAMEPSNSSSKNDPEPSAPVINMSFPSRSVHLSTKERLLLRKQALKIKEPVVVIGKNNIVSSIVQAIKVHFEQHPLAIVNVKGRSKGTTVQELVFKLEQETGSHLVSREPSNIILYRGWPADESIPATYVNKMSREGGTKPPNVSRAYTHRSWNTKGRISMIGKRRIGTRIGKRGIGRRSSGSNFNFRRNSTPIFSPSS</sequence>
<feature type="region of interest" description="Disordered" evidence="12">
    <location>
        <begin position="918"/>
        <end position="938"/>
    </location>
</feature>
<evidence type="ECO:0000256" key="8">
    <source>
        <dbReference type="ARBA" id="ARBA00023187"/>
    </source>
</evidence>
<evidence type="ECO:0000256" key="1">
    <source>
        <dbReference type="ARBA" id="ARBA00004229"/>
    </source>
</evidence>
<feature type="domain" description="CRM" evidence="13">
    <location>
        <begin position="157"/>
        <end position="253"/>
    </location>
</feature>
<evidence type="ECO:0000256" key="11">
    <source>
        <dbReference type="SAM" id="Coils"/>
    </source>
</evidence>
<keyword evidence="2" id="KW-0150">Chloroplast</keyword>
<keyword evidence="15" id="KW-1185">Reference proteome</keyword>
<evidence type="ECO:0000256" key="2">
    <source>
        <dbReference type="ARBA" id="ARBA00022528"/>
    </source>
</evidence>
<feature type="compositionally biased region" description="Low complexity" evidence="12">
    <location>
        <begin position="1174"/>
        <end position="1187"/>
    </location>
</feature>
<dbReference type="PANTHER" id="PTHR31846:SF20">
    <property type="entry name" value="CRM-DOMAIN CONTAINING FACTOR CFM2, CHLOROPLASTIC"/>
    <property type="match status" value="1"/>
</dbReference>
<dbReference type="EMBL" id="JAYMYR010000005">
    <property type="protein sequence ID" value="KAK7365122.1"/>
    <property type="molecule type" value="Genomic_DNA"/>
</dbReference>
<dbReference type="PROSITE" id="PS51295">
    <property type="entry name" value="CRM"/>
    <property type="match status" value="4"/>
</dbReference>
<feature type="domain" description="CRM" evidence="13">
    <location>
        <begin position="1026"/>
        <end position="1124"/>
    </location>
</feature>
<dbReference type="InterPro" id="IPR035920">
    <property type="entry name" value="YhbY-like_sf"/>
</dbReference>
<accession>A0AAN9N728</accession>
<dbReference type="SMART" id="SM01103">
    <property type="entry name" value="CRS1_YhbY"/>
    <property type="match status" value="4"/>
</dbReference>
<keyword evidence="3" id="KW-0934">Plastid</keyword>
<keyword evidence="9" id="KW-0687">Ribonucleoprotein</keyword>
<evidence type="ECO:0000256" key="10">
    <source>
        <dbReference type="PROSITE-ProRule" id="PRU00626"/>
    </source>
</evidence>
<dbReference type="SUPFAM" id="SSF75471">
    <property type="entry name" value="YhbY-like"/>
    <property type="match status" value="4"/>
</dbReference>
<evidence type="ECO:0000256" key="12">
    <source>
        <dbReference type="SAM" id="MobiDB-lite"/>
    </source>
</evidence>
<dbReference type="FunFam" id="3.30.110.60:FF:000002">
    <property type="entry name" value="CRS2-associated factor 1, chloroplastic"/>
    <property type="match status" value="2"/>
</dbReference>
<protein>
    <recommendedName>
        <fullName evidence="13">CRM domain-containing protein</fullName>
    </recommendedName>
</protein>
<dbReference type="GO" id="GO:1990904">
    <property type="term" value="C:ribonucleoprotein complex"/>
    <property type="evidence" value="ECO:0007669"/>
    <property type="project" value="UniProtKB-KW"/>
</dbReference>
<evidence type="ECO:0000256" key="5">
    <source>
        <dbReference type="ARBA" id="ARBA00022737"/>
    </source>
</evidence>
<keyword evidence="11" id="KW-0175">Coiled coil</keyword>
<keyword evidence="6 10" id="KW-0694">RNA-binding</keyword>
<dbReference type="GO" id="GO:0000373">
    <property type="term" value="P:Group II intron splicing"/>
    <property type="evidence" value="ECO:0007669"/>
    <property type="project" value="UniProtKB-ARBA"/>
</dbReference>
<feature type="region of interest" description="Disordered" evidence="12">
    <location>
        <begin position="1170"/>
        <end position="1195"/>
    </location>
</feature>
<evidence type="ECO:0000313" key="14">
    <source>
        <dbReference type="EMBL" id="KAK7365122.1"/>
    </source>
</evidence>
<name>A0AAN9N728_PHACN</name>
<feature type="compositionally biased region" description="Polar residues" evidence="12">
    <location>
        <begin position="790"/>
        <end position="801"/>
    </location>
</feature>
<evidence type="ECO:0000313" key="15">
    <source>
        <dbReference type="Proteomes" id="UP001374584"/>
    </source>
</evidence>
<evidence type="ECO:0000256" key="7">
    <source>
        <dbReference type="ARBA" id="ARBA00022946"/>
    </source>
</evidence>
<feature type="compositionally biased region" description="Polar residues" evidence="12">
    <location>
        <begin position="770"/>
        <end position="782"/>
    </location>
</feature>
<dbReference type="InterPro" id="IPR001890">
    <property type="entry name" value="RNA-binding_CRM"/>
</dbReference>
<reference evidence="14 15" key="1">
    <citation type="submission" date="2024-01" db="EMBL/GenBank/DDBJ databases">
        <title>The genomes of 5 underutilized Papilionoideae crops provide insights into root nodulation and disease resistanc.</title>
        <authorList>
            <person name="Jiang F."/>
        </authorList>
    </citation>
    <scope>NUCLEOTIDE SEQUENCE [LARGE SCALE GENOMIC DNA]</scope>
    <source>
        <strain evidence="14">JINMINGXINNONG_FW02</strain>
        <tissue evidence="14">Leaves</tissue>
    </source>
</reference>
<evidence type="ECO:0000256" key="4">
    <source>
        <dbReference type="ARBA" id="ARBA00022664"/>
    </source>
</evidence>
<evidence type="ECO:0000256" key="6">
    <source>
        <dbReference type="ARBA" id="ARBA00022884"/>
    </source>
</evidence>
<feature type="domain" description="CRM" evidence="13">
    <location>
        <begin position="377"/>
        <end position="474"/>
    </location>
</feature>
<comment type="caution">
    <text evidence="14">The sequence shown here is derived from an EMBL/GenBank/DDBJ whole genome shotgun (WGS) entry which is preliminary data.</text>
</comment>
<keyword evidence="4" id="KW-0507">mRNA processing</keyword>
<dbReference type="Proteomes" id="UP001374584">
    <property type="component" value="Unassembled WGS sequence"/>
</dbReference>
<dbReference type="Gene3D" id="3.30.110.60">
    <property type="entry name" value="YhbY-like"/>
    <property type="match status" value="4"/>
</dbReference>
<dbReference type="GO" id="GO:0003729">
    <property type="term" value="F:mRNA binding"/>
    <property type="evidence" value="ECO:0007669"/>
    <property type="project" value="InterPro"/>
</dbReference>
<organism evidence="14 15">
    <name type="scientific">Phaseolus coccineus</name>
    <name type="common">Scarlet runner bean</name>
    <name type="synonym">Phaseolus multiflorus</name>
    <dbReference type="NCBI Taxonomy" id="3886"/>
    <lineage>
        <taxon>Eukaryota</taxon>
        <taxon>Viridiplantae</taxon>
        <taxon>Streptophyta</taxon>
        <taxon>Embryophyta</taxon>
        <taxon>Tracheophyta</taxon>
        <taxon>Spermatophyta</taxon>
        <taxon>Magnoliopsida</taxon>
        <taxon>eudicotyledons</taxon>
        <taxon>Gunneridae</taxon>
        <taxon>Pentapetalae</taxon>
        <taxon>rosids</taxon>
        <taxon>fabids</taxon>
        <taxon>Fabales</taxon>
        <taxon>Fabaceae</taxon>
        <taxon>Papilionoideae</taxon>
        <taxon>50 kb inversion clade</taxon>
        <taxon>NPAAA clade</taxon>
        <taxon>indigoferoid/millettioid clade</taxon>
        <taxon>Phaseoleae</taxon>
        <taxon>Phaseolus</taxon>
    </lineage>
</organism>
<keyword evidence="8" id="KW-0508">mRNA splicing</keyword>
<proteinExistence type="predicted"/>
<comment type="subcellular location">
    <subcellularLocation>
        <location evidence="1">Plastid</location>
        <location evidence="1">Chloroplast</location>
    </subcellularLocation>
</comment>
<feature type="region of interest" description="Disordered" evidence="12">
    <location>
        <begin position="765"/>
        <end position="830"/>
    </location>
</feature>
<gene>
    <name evidence="14" type="ORF">VNO80_13946</name>
</gene>
<evidence type="ECO:0000256" key="9">
    <source>
        <dbReference type="ARBA" id="ARBA00023274"/>
    </source>
</evidence>